<evidence type="ECO:0000313" key="9">
    <source>
        <dbReference type="Proteomes" id="UP000034086"/>
    </source>
</evidence>
<dbReference type="InterPro" id="IPR050833">
    <property type="entry name" value="Poly_Biosynth_Transport"/>
</dbReference>
<keyword evidence="4 7" id="KW-0812">Transmembrane</keyword>
<feature type="transmembrane region" description="Helical" evidence="7">
    <location>
        <begin position="57"/>
        <end position="82"/>
    </location>
</feature>
<feature type="transmembrane region" description="Helical" evidence="7">
    <location>
        <begin position="304"/>
        <end position="327"/>
    </location>
</feature>
<evidence type="ECO:0000313" key="8">
    <source>
        <dbReference type="EMBL" id="KKU02812.1"/>
    </source>
</evidence>
<comment type="caution">
    <text evidence="8">The sequence shown here is derived from an EMBL/GenBank/DDBJ whole genome shotgun (WGS) entry which is preliminary data.</text>
</comment>
<feature type="transmembrane region" description="Helical" evidence="7">
    <location>
        <begin position="171"/>
        <end position="192"/>
    </location>
</feature>
<keyword evidence="6 7" id="KW-0472">Membrane</keyword>
<evidence type="ECO:0000256" key="7">
    <source>
        <dbReference type="SAM" id="Phobius"/>
    </source>
</evidence>
<reference evidence="8 9" key="1">
    <citation type="journal article" date="2015" name="Nature">
        <title>rRNA introns, odd ribosomes, and small enigmatic genomes across a large radiation of phyla.</title>
        <authorList>
            <person name="Brown C.T."/>
            <person name="Hug L.A."/>
            <person name="Thomas B.C."/>
            <person name="Sharon I."/>
            <person name="Castelle C.J."/>
            <person name="Singh A."/>
            <person name="Wilkins M.J."/>
            <person name="Williams K.H."/>
            <person name="Banfield J.F."/>
        </authorList>
    </citation>
    <scope>NUCLEOTIDE SEQUENCE [LARGE SCALE GENOMIC DNA]</scope>
</reference>
<dbReference type="PANTHER" id="PTHR30250">
    <property type="entry name" value="PST FAMILY PREDICTED COLANIC ACID TRANSPORTER"/>
    <property type="match status" value="1"/>
</dbReference>
<feature type="transmembrane region" description="Helical" evidence="7">
    <location>
        <begin position="102"/>
        <end position="124"/>
    </location>
</feature>
<evidence type="ECO:0000256" key="4">
    <source>
        <dbReference type="ARBA" id="ARBA00022692"/>
    </source>
</evidence>
<evidence type="ECO:0000256" key="2">
    <source>
        <dbReference type="ARBA" id="ARBA00007430"/>
    </source>
</evidence>
<comment type="similarity">
    <text evidence="2">Belongs to the polysaccharide synthase family.</text>
</comment>
<evidence type="ECO:0000256" key="3">
    <source>
        <dbReference type="ARBA" id="ARBA00022475"/>
    </source>
</evidence>
<accession>A0A0G1M3Z4</accession>
<feature type="transmembrane region" description="Helical" evidence="7">
    <location>
        <begin position="375"/>
        <end position="394"/>
    </location>
</feature>
<evidence type="ECO:0000256" key="6">
    <source>
        <dbReference type="ARBA" id="ARBA00023136"/>
    </source>
</evidence>
<dbReference type="Proteomes" id="UP000034086">
    <property type="component" value="Unassembled WGS sequence"/>
</dbReference>
<organism evidence="8 9">
    <name type="scientific">Candidatus Woesebacteria bacterium GW2011_GWE1_45_18</name>
    <dbReference type="NCBI Taxonomy" id="1618598"/>
    <lineage>
        <taxon>Bacteria</taxon>
        <taxon>Candidatus Woeseibacteriota</taxon>
    </lineage>
</organism>
<proteinExistence type="inferred from homology"/>
<feature type="transmembrane region" description="Helical" evidence="7">
    <location>
        <begin position="29"/>
        <end position="51"/>
    </location>
</feature>
<dbReference type="EMBL" id="LCKQ01000026">
    <property type="protein sequence ID" value="KKU02812.1"/>
    <property type="molecule type" value="Genomic_DNA"/>
</dbReference>
<dbReference type="PATRIC" id="fig|1618598.3.peg.559"/>
<sequence length="494" mass="54071">MATGEHLDPTSEISLEAVKSRAVKGVVVLTGRTFILSVLSLVATAFLTVFLEPNEFGVFWIVSAIINFLAYFSDVGLAAALIQKKEAPEEKDLRTTFFVQQVLVLTLLLVLFFSTPVLTRIYNLSPEGKFLLYSLGISLLFSSLKTIPSVLLERKLEFGKLVVPQVLENLVYNTVAVVLAWSGFGITSFTLAVLARGVVGLIAIYILMPWLPGIAFSRQSLKKLLSFGVPYQANTLLATIKDDGLTAFLGGILGATGLGYLGWAQKWAYTPLRFFMDHVLKVTFPAFARMQEAKNELARSTTRSIFFICFLVFPTVAGLLILAPILIKIVPRYDKWTPALFALGLISINTVFAAVTTQLTNLLNSIGKIKITFKLMLMWTVLTWILVPALAIKYGVNGAALGYAIVGSSSVVAIYIARRFVSFSLLESAVRPLAASLVMAITLLIARSFLPVNFLSVWILIFLGIVVYGVSVYLIIGVSIVADVKKSIQNLFSK</sequence>
<keyword evidence="3" id="KW-1003">Cell membrane</keyword>
<evidence type="ECO:0000256" key="5">
    <source>
        <dbReference type="ARBA" id="ARBA00022989"/>
    </source>
</evidence>
<comment type="subcellular location">
    <subcellularLocation>
        <location evidence="1">Cell membrane</location>
        <topology evidence="1">Multi-pass membrane protein</topology>
    </subcellularLocation>
</comment>
<feature type="transmembrane region" description="Helical" evidence="7">
    <location>
        <begin position="429"/>
        <end position="450"/>
    </location>
</feature>
<name>A0A0G1M3Z4_9BACT</name>
<dbReference type="GO" id="GO:0005886">
    <property type="term" value="C:plasma membrane"/>
    <property type="evidence" value="ECO:0007669"/>
    <property type="project" value="UniProtKB-SubCell"/>
</dbReference>
<evidence type="ECO:0000256" key="1">
    <source>
        <dbReference type="ARBA" id="ARBA00004651"/>
    </source>
</evidence>
<feature type="transmembrane region" description="Helical" evidence="7">
    <location>
        <begin position="198"/>
        <end position="216"/>
    </location>
</feature>
<dbReference type="AlphaFoldDB" id="A0A0G1M3Z4"/>
<dbReference type="Pfam" id="PF13440">
    <property type="entry name" value="Polysacc_synt_3"/>
    <property type="match status" value="1"/>
</dbReference>
<feature type="transmembrane region" description="Helical" evidence="7">
    <location>
        <begin position="456"/>
        <end position="484"/>
    </location>
</feature>
<keyword evidence="5 7" id="KW-1133">Transmembrane helix</keyword>
<dbReference type="PANTHER" id="PTHR30250:SF10">
    <property type="entry name" value="LIPOPOLYSACCHARIDE BIOSYNTHESIS PROTEIN WZXC"/>
    <property type="match status" value="1"/>
</dbReference>
<protein>
    <submittedName>
        <fullName evidence="8">Polysaccharide biosynthesis protein</fullName>
    </submittedName>
</protein>
<feature type="transmembrane region" description="Helical" evidence="7">
    <location>
        <begin position="339"/>
        <end position="363"/>
    </location>
</feature>
<gene>
    <name evidence="8" type="ORF">UX03_C0026G0005</name>
</gene>
<feature type="transmembrane region" description="Helical" evidence="7">
    <location>
        <begin position="400"/>
        <end position="417"/>
    </location>
</feature>